<keyword evidence="2" id="KW-1185">Reference proteome</keyword>
<dbReference type="EMBL" id="MIGC01000022">
    <property type="protein sequence ID" value="PHJ26099.1"/>
    <property type="molecule type" value="Genomic_DNA"/>
</dbReference>
<dbReference type="GeneID" id="94423492"/>
<evidence type="ECO:0000313" key="2">
    <source>
        <dbReference type="Proteomes" id="UP000221165"/>
    </source>
</evidence>
<accession>A0A2C6LFG7</accession>
<dbReference type="AlphaFoldDB" id="A0A2C6LFG7"/>
<gene>
    <name evidence="1" type="ORF">CSUI_000046</name>
</gene>
<protein>
    <submittedName>
        <fullName evidence="1">Uncharacterized protein</fullName>
    </submittedName>
</protein>
<proteinExistence type="predicted"/>
<comment type="caution">
    <text evidence="1">The sequence shown here is derived from an EMBL/GenBank/DDBJ whole genome shotgun (WGS) entry which is preliminary data.</text>
</comment>
<feature type="non-terminal residue" evidence="1">
    <location>
        <position position="1"/>
    </location>
</feature>
<dbReference type="Proteomes" id="UP000221165">
    <property type="component" value="Unassembled WGS sequence"/>
</dbReference>
<evidence type="ECO:0000313" key="1">
    <source>
        <dbReference type="EMBL" id="PHJ26099.1"/>
    </source>
</evidence>
<sequence>PSPTHTSLPLLSRRHCLQRKKRQVQFPCTSYVYVGFLLQSLIYRRLIELLSISVLLIERERVRRRLVIVKWSEERGRRKEGRKGGRLFLSE</sequence>
<dbReference type="VEuPathDB" id="ToxoDB:CSUI_000046"/>
<organism evidence="1 2">
    <name type="scientific">Cystoisospora suis</name>
    <dbReference type="NCBI Taxonomy" id="483139"/>
    <lineage>
        <taxon>Eukaryota</taxon>
        <taxon>Sar</taxon>
        <taxon>Alveolata</taxon>
        <taxon>Apicomplexa</taxon>
        <taxon>Conoidasida</taxon>
        <taxon>Coccidia</taxon>
        <taxon>Eucoccidiorida</taxon>
        <taxon>Eimeriorina</taxon>
        <taxon>Sarcocystidae</taxon>
        <taxon>Cystoisospora</taxon>
    </lineage>
</organism>
<dbReference type="RefSeq" id="XP_067927744.1">
    <property type="nucleotide sequence ID" value="XM_068060281.1"/>
</dbReference>
<name>A0A2C6LFG7_9APIC</name>
<reference evidence="1 2" key="1">
    <citation type="journal article" date="2017" name="Int. J. Parasitol.">
        <title>The genome of the protozoan parasite Cystoisospora suis and a reverse vaccinology approach to identify vaccine candidates.</title>
        <authorList>
            <person name="Palmieri N."/>
            <person name="Shrestha A."/>
            <person name="Ruttkowski B."/>
            <person name="Beck T."/>
            <person name="Vogl C."/>
            <person name="Tomley F."/>
            <person name="Blake D.P."/>
            <person name="Joachim A."/>
        </authorList>
    </citation>
    <scope>NUCLEOTIDE SEQUENCE [LARGE SCALE GENOMIC DNA]</scope>
    <source>
        <strain evidence="1 2">Wien I</strain>
    </source>
</reference>